<proteinExistence type="predicted"/>
<dbReference type="AlphaFoldDB" id="A0A0M4D3D4"/>
<dbReference type="RefSeq" id="WP_053551012.1">
    <property type="nucleotide sequence ID" value="NZ_CP010802.1"/>
</dbReference>
<evidence type="ECO:0000313" key="1">
    <source>
        <dbReference type="EMBL" id="ALC16964.1"/>
    </source>
</evidence>
<dbReference type="PATRIC" id="fig|1603606.3.peg.2374"/>
<dbReference type="STRING" id="1603606.DSOUD_2199"/>
<dbReference type="KEGG" id="des:DSOUD_2199"/>
<accession>A0A0M4D3D4</accession>
<dbReference type="Proteomes" id="UP000057158">
    <property type="component" value="Chromosome"/>
</dbReference>
<protein>
    <submittedName>
        <fullName evidence="1">Uncharacterized protein</fullName>
    </submittedName>
</protein>
<gene>
    <name evidence="1" type="ORF">DSOUD_2199</name>
</gene>
<keyword evidence="2" id="KW-1185">Reference proteome</keyword>
<organism evidence="1 2">
    <name type="scientific">Desulfuromonas soudanensis</name>
    <dbReference type="NCBI Taxonomy" id="1603606"/>
    <lineage>
        <taxon>Bacteria</taxon>
        <taxon>Pseudomonadati</taxon>
        <taxon>Thermodesulfobacteriota</taxon>
        <taxon>Desulfuromonadia</taxon>
        <taxon>Desulfuromonadales</taxon>
        <taxon>Desulfuromonadaceae</taxon>
        <taxon>Desulfuromonas</taxon>
    </lineage>
</organism>
<reference evidence="1 2" key="1">
    <citation type="submission" date="2015-07" db="EMBL/GenBank/DDBJ databases">
        <title>Isolation and Genomic Characterization of a Novel Halophilic Metal-Reducing Deltaproteobacterium from the Deep Subsurface.</title>
        <authorList>
            <person name="Badalamenti J.P."/>
            <person name="Summers Z.M."/>
            <person name="Gralnick J.A."/>
            <person name="Bond D.R."/>
        </authorList>
    </citation>
    <scope>NUCLEOTIDE SEQUENCE [LARGE SCALE GENOMIC DNA]</scope>
    <source>
        <strain evidence="1 2">WTL</strain>
    </source>
</reference>
<dbReference type="InterPro" id="IPR011011">
    <property type="entry name" value="Znf_FYVE_PHD"/>
</dbReference>
<dbReference type="OrthoDB" id="5402371at2"/>
<name>A0A0M4D3D4_9BACT</name>
<dbReference type="SUPFAM" id="SSF57903">
    <property type="entry name" value="FYVE/PHD zinc finger"/>
    <property type="match status" value="1"/>
</dbReference>
<evidence type="ECO:0000313" key="2">
    <source>
        <dbReference type="Proteomes" id="UP000057158"/>
    </source>
</evidence>
<sequence>MNENSPWACHVCGLKSTNGTGRACALCYQIACEAHLAHRPLRNAEFGHLELKLVCSDCAQGLPDNGESGTAP</sequence>
<dbReference type="EMBL" id="CP010802">
    <property type="protein sequence ID" value="ALC16964.1"/>
    <property type="molecule type" value="Genomic_DNA"/>
</dbReference>